<dbReference type="Pfam" id="PF04397">
    <property type="entry name" value="LytTR"/>
    <property type="match status" value="1"/>
</dbReference>
<evidence type="ECO:0000256" key="1">
    <source>
        <dbReference type="PROSITE-ProRule" id="PRU00169"/>
    </source>
</evidence>
<feature type="domain" description="HTH LytTR-type" evidence="3">
    <location>
        <begin position="149"/>
        <end position="256"/>
    </location>
</feature>
<dbReference type="InterPro" id="IPR011006">
    <property type="entry name" value="CheY-like_superfamily"/>
</dbReference>
<dbReference type="PANTHER" id="PTHR37299:SF1">
    <property type="entry name" value="STAGE 0 SPORULATION PROTEIN A HOMOLOG"/>
    <property type="match status" value="1"/>
</dbReference>
<feature type="modified residue" description="4-aspartylphosphate" evidence="1">
    <location>
        <position position="55"/>
    </location>
</feature>
<feature type="domain" description="Response regulatory" evidence="2">
    <location>
        <begin position="2"/>
        <end position="115"/>
    </location>
</feature>
<dbReference type="OrthoDB" id="1646880at2"/>
<dbReference type="SUPFAM" id="SSF52172">
    <property type="entry name" value="CheY-like"/>
    <property type="match status" value="1"/>
</dbReference>
<dbReference type="GO" id="GO:0003677">
    <property type="term" value="F:DNA binding"/>
    <property type="evidence" value="ECO:0007669"/>
    <property type="project" value="UniProtKB-KW"/>
</dbReference>
<dbReference type="Proteomes" id="UP000248688">
    <property type="component" value="Chromosome"/>
</dbReference>
<proteinExistence type="predicted"/>
<evidence type="ECO:0000313" key="4">
    <source>
        <dbReference type="EMBL" id="AWW29233.1"/>
    </source>
</evidence>
<dbReference type="PROSITE" id="PS50110">
    <property type="entry name" value="RESPONSE_REGULATORY"/>
    <property type="match status" value="1"/>
</dbReference>
<evidence type="ECO:0000313" key="5">
    <source>
        <dbReference type="Proteomes" id="UP000248688"/>
    </source>
</evidence>
<dbReference type="KEGG" id="est:DN752_03240"/>
<evidence type="ECO:0000259" key="2">
    <source>
        <dbReference type="PROSITE" id="PS50110"/>
    </source>
</evidence>
<keyword evidence="1" id="KW-0597">Phosphoprotein</keyword>
<dbReference type="InterPro" id="IPR046947">
    <property type="entry name" value="LytR-like"/>
</dbReference>
<dbReference type="EMBL" id="CP030041">
    <property type="protein sequence ID" value="AWW29233.1"/>
    <property type="molecule type" value="Genomic_DNA"/>
</dbReference>
<dbReference type="Gene3D" id="3.40.50.2300">
    <property type="match status" value="1"/>
</dbReference>
<organism evidence="4 5">
    <name type="scientific">Echinicola strongylocentroti</name>
    <dbReference type="NCBI Taxonomy" id="1795355"/>
    <lineage>
        <taxon>Bacteria</taxon>
        <taxon>Pseudomonadati</taxon>
        <taxon>Bacteroidota</taxon>
        <taxon>Cytophagia</taxon>
        <taxon>Cytophagales</taxon>
        <taxon>Cyclobacteriaceae</taxon>
        <taxon>Echinicola</taxon>
    </lineage>
</organism>
<reference evidence="4 5" key="1">
    <citation type="submission" date="2018-06" db="EMBL/GenBank/DDBJ databases">
        <title>Echinicola strongylocentroti sp. nov., isolated from a sea urchin Strongylocentrotus intermedius.</title>
        <authorList>
            <person name="Bae S.S."/>
        </authorList>
    </citation>
    <scope>NUCLEOTIDE SEQUENCE [LARGE SCALE GENOMIC DNA]</scope>
    <source>
        <strain evidence="4 5">MEBiC08714</strain>
    </source>
</reference>
<dbReference type="Pfam" id="PF00072">
    <property type="entry name" value="Response_reg"/>
    <property type="match status" value="1"/>
</dbReference>
<protein>
    <submittedName>
        <fullName evidence="4">DNA-binding response regulator</fullName>
    </submittedName>
</protein>
<dbReference type="InterPro" id="IPR007492">
    <property type="entry name" value="LytTR_DNA-bd_dom"/>
</dbReference>
<evidence type="ECO:0000259" key="3">
    <source>
        <dbReference type="PROSITE" id="PS50930"/>
    </source>
</evidence>
<dbReference type="SMART" id="SM00448">
    <property type="entry name" value="REC"/>
    <property type="match status" value="1"/>
</dbReference>
<dbReference type="PANTHER" id="PTHR37299">
    <property type="entry name" value="TRANSCRIPTIONAL REGULATOR-RELATED"/>
    <property type="match status" value="1"/>
</dbReference>
<dbReference type="GO" id="GO:0000156">
    <property type="term" value="F:phosphorelay response regulator activity"/>
    <property type="evidence" value="ECO:0007669"/>
    <property type="project" value="InterPro"/>
</dbReference>
<accession>A0A2Z4IFK4</accession>
<dbReference type="PROSITE" id="PS50930">
    <property type="entry name" value="HTH_LYTTR"/>
    <property type="match status" value="1"/>
</dbReference>
<dbReference type="SMART" id="SM00850">
    <property type="entry name" value="LytTR"/>
    <property type="match status" value="1"/>
</dbReference>
<keyword evidence="5" id="KW-1185">Reference proteome</keyword>
<dbReference type="AlphaFoldDB" id="A0A2Z4IFK4"/>
<name>A0A2Z4IFK4_9BACT</name>
<dbReference type="RefSeq" id="WP_112782649.1">
    <property type="nucleotide sequence ID" value="NZ_CP030041.1"/>
</dbReference>
<dbReference type="Gene3D" id="2.40.50.1020">
    <property type="entry name" value="LytTr DNA-binding domain"/>
    <property type="match status" value="1"/>
</dbReference>
<dbReference type="InterPro" id="IPR001789">
    <property type="entry name" value="Sig_transdc_resp-reg_receiver"/>
</dbReference>
<gene>
    <name evidence="4" type="ORF">DN752_03240</name>
</gene>
<keyword evidence="4" id="KW-0238">DNA-binding</keyword>
<sequence>MKVLIVEDEILAAEKLSNMLKKYDSSIQILDNLTAVEETVKWLQQHPAPDLIMMDIQIDDGVCFEIFQQVEVSSPVIFTTAYDQYAIKAFQVHSIDYLLKPFSFEKLEKSLEKLKKITSPTAPPSSSIINVDELLQALQQKDLSYKSRFLVKAGTKIRSIKTEDIAYIYTDRKLNLLVTNEGDRYPLDQSLDELTQVLDPETFFRANRQLILQIDSVSAIHPYFKGRVKLDLTPPLDAEIIISSEKTPDFKAWLDR</sequence>